<reference evidence="2" key="1">
    <citation type="submission" date="2021-06" db="EMBL/GenBank/DDBJ databases">
        <title>Comparative genomics, transcriptomics and evolutionary studies reveal genomic signatures of adaptation to plant cell wall in hemibiotrophic fungi.</title>
        <authorList>
            <consortium name="DOE Joint Genome Institute"/>
            <person name="Baroncelli R."/>
            <person name="Diaz J.F."/>
            <person name="Benocci T."/>
            <person name="Peng M."/>
            <person name="Battaglia E."/>
            <person name="Haridas S."/>
            <person name="Andreopoulos W."/>
            <person name="Labutti K."/>
            <person name="Pangilinan J."/>
            <person name="Floch G.L."/>
            <person name="Makela M.R."/>
            <person name="Henrissat B."/>
            <person name="Grigoriev I.V."/>
            <person name="Crouch J.A."/>
            <person name="De Vries R.P."/>
            <person name="Sukno S.A."/>
            <person name="Thon M.R."/>
        </authorList>
    </citation>
    <scope>NUCLEOTIDE SEQUENCE</scope>
    <source>
        <strain evidence="2">CBS 125086</strain>
    </source>
</reference>
<dbReference type="Proteomes" id="UP001230504">
    <property type="component" value="Unassembled WGS sequence"/>
</dbReference>
<sequence>MRGGVWEGGREGVRGREPFPTETNQPSSLTPTIRGERVDWHRFFRPFVCSLFFPSQLGGSALHLAPFSFFSSLAPHPSSFLVVPSISPSSSSSFTAIPSSTFPLPPLLFYFLFTVTPSNNSTINSTSESRHSFPGLLITFLPVWSKLKHSFFANPRHYLHIPSLDPLVGSRTTLLSIFASRLLLYLP</sequence>
<evidence type="ECO:0000313" key="3">
    <source>
        <dbReference type="Proteomes" id="UP001230504"/>
    </source>
</evidence>
<feature type="region of interest" description="Disordered" evidence="1">
    <location>
        <begin position="1"/>
        <end position="32"/>
    </location>
</feature>
<dbReference type="GeneID" id="85435185"/>
<proteinExistence type="predicted"/>
<gene>
    <name evidence="2" type="ORF">LY79DRAFT_139739</name>
</gene>
<protein>
    <submittedName>
        <fullName evidence="2">Uncharacterized protein</fullName>
    </submittedName>
</protein>
<dbReference type="RefSeq" id="XP_060419991.1">
    <property type="nucleotide sequence ID" value="XM_060550945.1"/>
</dbReference>
<dbReference type="EMBL" id="JAHLJV010000002">
    <property type="protein sequence ID" value="KAK1599402.1"/>
    <property type="molecule type" value="Genomic_DNA"/>
</dbReference>
<evidence type="ECO:0000256" key="1">
    <source>
        <dbReference type="SAM" id="MobiDB-lite"/>
    </source>
</evidence>
<feature type="compositionally biased region" description="Polar residues" evidence="1">
    <location>
        <begin position="21"/>
        <end position="31"/>
    </location>
</feature>
<feature type="compositionally biased region" description="Basic and acidic residues" evidence="1">
    <location>
        <begin position="8"/>
        <end position="19"/>
    </location>
</feature>
<comment type="caution">
    <text evidence="2">The sequence shown here is derived from an EMBL/GenBank/DDBJ whole genome shotgun (WGS) entry which is preliminary data.</text>
</comment>
<keyword evidence="3" id="KW-1185">Reference proteome</keyword>
<evidence type="ECO:0000313" key="2">
    <source>
        <dbReference type="EMBL" id="KAK1599402.1"/>
    </source>
</evidence>
<organism evidence="2 3">
    <name type="scientific">Colletotrichum navitas</name>
    <dbReference type="NCBI Taxonomy" id="681940"/>
    <lineage>
        <taxon>Eukaryota</taxon>
        <taxon>Fungi</taxon>
        <taxon>Dikarya</taxon>
        <taxon>Ascomycota</taxon>
        <taxon>Pezizomycotina</taxon>
        <taxon>Sordariomycetes</taxon>
        <taxon>Hypocreomycetidae</taxon>
        <taxon>Glomerellales</taxon>
        <taxon>Glomerellaceae</taxon>
        <taxon>Colletotrichum</taxon>
        <taxon>Colletotrichum graminicola species complex</taxon>
    </lineage>
</organism>
<dbReference type="AlphaFoldDB" id="A0AAD8V9K4"/>
<accession>A0AAD8V9K4</accession>
<name>A0AAD8V9K4_9PEZI</name>